<feature type="transmembrane region" description="Helical" evidence="1">
    <location>
        <begin position="12"/>
        <end position="30"/>
    </location>
</feature>
<dbReference type="RefSeq" id="WP_395509461.1">
    <property type="nucleotide sequence ID" value="NZ_JBBDHD010000020.1"/>
</dbReference>
<dbReference type="Proteomes" id="UP001610631">
    <property type="component" value="Unassembled WGS sequence"/>
</dbReference>
<reference evidence="2 3" key="1">
    <citation type="submission" date="2024-03" db="EMBL/GenBank/DDBJ databases">
        <title>Whole genome sequencing of Streptomyces racemochromogenes, to identify antimicrobial biosynthetic gene clusters.</title>
        <authorList>
            <person name="Suryawanshi P."/>
            <person name="Krishnaraj P.U."/>
            <person name="Arun Y.P."/>
            <person name="Suryawanshi M.P."/>
            <person name="Rakshit O."/>
        </authorList>
    </citation>
    <scope>NUCLEOTIDE SEQUENCE [LARGE SCALE GENOMIC DNA]</scope>
    <source>
        <strain evidence="2 3">AUDT626</strain>
    </source>
</reference>
<sequence>MLILKLPARASMAATVPLAMSLPALAVMFGGRFGSWASGALVVAGLVLIAGMAALAARTADHDAAERARRDAAVLDALEPLAGLSR</sequence>
<dbReference type="EMBL" id="JBBDHD010000020">
    <property type="protein sequence ID" value="MFH7595605.1"/>
    <property type="molecule type" value="Genomic_DNA"/>
</dbReference>
<proteinExistence type="predicted"/>
<name>A0ABW7PBR8_9ACTN</name>
<keyword evidence="1" id="KW-0812">Transmembrane</keyword>
<protein>
    <submittedName>
        <fullName evidence="2">Uncharacterized protein</fullName>
    </submittedName>
</protein>
<organism evidence="2 3">
    <name type="scientific">Streptomyces racemochromogenes</name>
    <dbReference type="NCBI Taxonomy" id="67353"/>
    <lineage>
        <taxon>Bacteria</taxon>
        <taxon>Bacillati</taxon>
        <taxon>Actinomycetota</taxon>
        <taxon>Actinomycetes</taxon>
        <taxon>Kitasatosporales</taxon>
        <taxon>Streptomycetaceae</taxon>
        <taxon>Streptomyces</taxon>
    </lineage>
</organism>
<accession>A0ABW7PBR8</accession>
<feature type="transmembrane region" description="Helical" evidence="1">
    <location>
        <begin position="36"/>
        <end position="57"/>
    </location>
</feature>
<keyword evidence="1" id="KW-1133">Transmembrane helix</keyword>
<evidence type="ECO:0000313" key="2">
    <source>
        <dbReference type="EMBL" id="MFH7595605.1"/>
    </source>
</evidence>
<keyword evidence="3" id="KW-1185">Reference proteome</keyword>
<evidence type="ECO:0000256" key="1">
    <source>
        <dbReference type="SAM" id="Phobius"/>
    </source>
</evidence>
<gene>
    <name evidence="2" type="ORF">WDV06_10955</name>
</gene>
<keyword evidence="1" id="KW-0472">Membrane</keyword>
<comment type="caution">
    <text evidence="2">The sequence shown here is derived from an EMBL/GenBank/DDBJ whole genome shotgun (WGS) entry which is preliminary data.</text>
</comment>
<evidence type="ECO:0000313" key="3">
    <source>
        <dbReference type="Proteomes" id="UP001610631"/>
    </source>
</evidence>